<organism evidence="2 3">
    <name type="scientific">Mycobacteroides abscessus</name>
    <dbReference type="NCBI Taxonomy" id="36809"/>
    <lineage>
        <taxon>Bacteria</taxon>
        <taxon>Bacillati</taxon>
        <taxon>Actinomycetota</taxon>
        <taxon>Actinomycetes</taxon>
        <taxon>Mycobacteriales</taxon>
        <taxon>Mycobacteriaceae</taxon>
        <taxon>Mycobacteroides</taxon>
    </lineage>
</organism>
<proteinExistence type="predicted"/>
<dbReference type="EMBL" id="CSWP01000003">
    <property type="protein sequence ID" value="CPV45425.1"/>
    <property type="molecule type" value="Genomic_DNA"/>
</dbReference>
<gene>
    <name evidence="2" type="ORF">ERS075579_01636</name>
</gene>
<sequence>MDYCFGAGDGVVTAWDAPPNADLDGDGVMDAVRLDFDGDGLFDDMMWDADGDGSADHSVLDIDNDGRPETYFTDDGLGTWRFHVERSGSISWFGLDGMEHPGGTADIDGDGKPDQLFDVDGDGDAERAFSTTDSGNSVYADTTGDGRWDVVLTDGDGDGIAEAARPVASPQASAENPVEGLP</sequence>
<dbReference type="AlphaFoldDB" id="A0A0U0ZJ67"/>
<feature type="compositionally biased region" description="Polar residues" evidence="1">
    <location>
        <begin position="129"/>
        <end position="140"/>
    </location>
</feature>
<evidence type="ECO:0000313" key="2">
    <source>
        <dbReference type="EMBL" id="CPV45425.1"/>
    </source>
</evidence>
<dbReference type="RefSeq" id="WP_005064580.1">
    <property type="nucleotide sequence ID" value="NZ_AP022621.1"/>
</dbReference>
<protein>
    <recommendedName>
        <fullName evidence="4">Pullulanase</fullName>
    </recommendedName>
</protein>
<dbReference type="Proteomes" id="UP000045782">
    <property type="component" value="Unassembled WGS sequence"/>
</dbReference>
<dbReference type="InterPro" id="IPR028974">
    <property type="entry name" value="TSP_type-3_rpt"/>
</dbReference>
<feature type="region of interest" description="Disordered" evidence="1">
    <location>
        <begin position="128"/>
        <end position="182"/>
    </location>
</feature>
<dbReference type="GO" id="GO:0005509">
    <property type="term" value="F:calcium ion binding"/>
    <property type="evidence" value="ECO:0007669"/>
    <property type="project" value="InterPro"/>
</dbReference>
<evidence type="ECO:0000256" key="1">
    <source>
        <dbReference type="SAM" id="MobiDB-lite"/>
    </source>
</evidence>
<name>A0A0U0ZJ67_9MYCO</name>
<dbReference type="SUPFAM" id="SSF103647">
    <property type="entry name" value="TSP type-3 repeat"/>
    <property type="match status" value="2"/>
</dbReference>
<evidence type="ECO:0000313" key="3">
    <source>
        <dbReference type="Proteomes" id="UP000045782"/>
    </source>
</evidence>
<reference evidence="2 3" key="1">
    <citation type="submission" date="2015-03" db="EMBL/GenBank/DDBJ databases">
        <authorList>
            <person name="Murphy D."/>
        </authorList>
    </citation>
    <scope>NUCLEOTIDE SEQUENCE [LARGE SCALE GENOMIC DNA]</scope>
    <source>
        <strain evidence="2 3">PAP088</strain>
    </source>
</reference>
<accession>A0A0U0ZJ67</accession>
<evidence type="ECO:0008006" key="4">
    <source>
        <dbReference type="Google" id="ProtNLM"/>
    </source>
</evidence>